<keyword evidence="9" id="KW-1185">Reference proteome</keyword>
<evidence type="ECO:0000256" key="4">
    <source>
        <dbReference type="ARBA" id="ARBA00023054"/>
    </source>
</evidence>
<keyword evidence="4 6" id="KW-0175">Coiled coil</keyword>
<dbReference type="EMBL" id="ABWP01000049">
    <property type="protein sequence ID" value="EEA85171.1"/>
    <property type="molecule type" value="Genomic_DNA"/>
</dbReference>
<name>B6FZ67_PEPHT</name>
<dbReference type="STRING" id="500633.CLOHIR_01171"/>
<dbReference type="InterPro" id="IPR027417">
    <property type="entry name" value="P-loop_NTPase"/>
</dbReference>
<gene>
    <name evidence="6 8" type="primary">smc</name>
    <name evidence="8" type="ORF">CLOHIR_01171</name>
</gene>
<evidence type="ECO:0000256" key="5">
    <source>
        <dbReference type="ARBA" id="ARBA00023125"/>
    </source>
</evidence>
<feature type="coiled-coil region" evidence="6">
    <location>
        <begin position="859"/>
        <end position="921"/>
    </location>
</feature>
<feature type="coiled-coil region" evidence="6">
    <location>
        <begin position="677"/>
        <end position="830"/>
    </location>
</feature>
<dbReference type="Gene3D" id="3.30.70.1620">
    <property type="match status" value="1"/>
</dbReference>
<accession>B6FZ67</accession>
<dbReference type="SMART" id="SM00968">
    <property type="entry name" value="SMC_hinge"/>
    <property type="match status" value="1"/>
</dbReference>
<dbReference type="GO" id="GO:0003677">
    <property type="term" value="F:DNA binding"/>
    <property type="evidence" value="ECO:0007669"/>
    <property type="project" value="UniProtKB-UniRule"/>
</dbReference>
<comment type="function">
    <text evidence="6">Required for chromosome condensation and partitioning.</text>
</comment>
<dbReference type="Gene3D" id="1.20.1060.20">
    <property type="match status" value="1"/>
</dbReference>
<dbReference type="GO" id="GO:0005524">
    <property type="term" value="F:ATP binding"/>
    <property type="evidence" value="ECO:0007669"/>
    <property type="project" value="UniProtKB-UniRule"/>
</dbReference>
<evidence type="ECO:0000256" key="1">
    <source>
        <dbReference type="ARBA" id="ARBA00022490"/>
    </source>
</evidence>
<keyword evidence="3 6" id="KW-0067">ATP-binding</keyword>
<feature type="coiled-coil region" evidence="6">
    <location>
        <begin position="167"/>
        <end position="201"/>
    </location>
</feature>
<dbReference type="InterPro" id="IPR024704">
    <property type="entry name" value="SMC"/>
</dbReference>
<dbReference type="GO" id="GO:0006260">
    <property type="term" value="P:DNA replication"/>
    <property type="evidence" value="ECO:0007669"/>
    <property type="project" value="UniProtKB-UniRule"/>
</dbReference>
<protein>
    <recommendedName>
        <fullName evidence="6">Chromosome partition protein Smc</fullName>
    </recommendedName>
</protein>
<dbReference type="Pfam" id="PF02463">
    <property type="entry name" value="SMC_N"/>
    <property type="match status" value="1"/>
</dbReference>
<dbReference type="Pfam" id="PF06470">
    <property type="entry name" value="SMC_hinge"/>
    <property type="match status" value="1"/>
</dbReference>
<evidence type="ECO:0000256" key="2">
    <source>
        <dbReference type="ARBA" id="ARBA00022741"/>
    </source>
</evidence>
<dbReference type="InterPro" id="IPR011890">
    <property type="entry name" value="SMC_prok"/>
</dbReference>
<comment type="subunit">
    <text evidence="6">Homodimer.</text>
</comment>
<comment type="subcellular location">
    <subcellularLocation>
        <location evidence="6">Cytoplasm</location>
    </subcellularLocation>
</comment>
<dbReference type="GO" id="GO:0007062">
    <property type="term" value="P:sister chromatid cohesion"/>
    <property type="evidence" value="ECO:0007669"/>
    <property type="project" value="InterPro"/>
</dbReference>
<dbReference type="PIRSF" id="PIRSF005719">
    <property type="entry name" value="SMC"/>
    <property type="match status" value="1"/>
</dbReference>
<dbReference type="SUPFAM" id="SSF75553">
    <property type="entry name" value="Smc hinge domain"/>
    <property type="match status" value="1"/>
</dbReference>
<evidence type="ECO:0000313" key="8">
    <source>
        <dbReference type="EMBL" id="EEA85171.1"/>
    </source>
</evidence>
<keyword evidence="2 6" id="KW-0547">Nucleotide-binding</keyword>
<sequence length="1184" mass="136314">MYLKELELKGFKSFPEKTDIVFKNGITAIVGPNGSGKSNISDAVRWVLGEQSIKSLRGDKLEDVIFAGSDKKKPMNYCEVSLTIDNSDGEIDIEFTELTIKRRAYRNGESQFFLNGKPCRLKDIKELFLDTGIGKDSYSIIEQGKVDEILSNNPGVRRKVFDEACGIAKYRYKKQEAERNLKNTSENLERINDIYIEIEKQINPLKNQKEKAEKFLEISGRLKELEVNSFLREINKIDKEAGEIKLALEESENKINTGEEKSKTLEKEYEDLKLESEVLDEEIEKGNEYISSIKEVIAQKESDINLITEKSNNKKREIDRKKEEIEKLSNLSEKNDEDKKEILQKIEILSSKKEELEAALEKSGAKNKEQKENIDNVEKKIDELKDNRINLLNEKQSISNNVSSLEANRDNMNQRWRTIDESTDENEKNIKNTSKSIEKEKEELGVIDSEFENIGKKIADNTNKIEEVSNKISDLEKNITDNKYKLNEFESKKKIYVEMENQYDGFNRGVKEVLKNKKLRGIDGAVAQVISVSEKYEKAIEASLAAAMQNIITEDEECAKEAIEFLKKTESGRVTFLPLNVVTPNLIDLKDVKSKIEPIGVASELLEFDEKYRNVVEGLLGKTVVIEDIDQAIQFARDTKYKIKIATLDGEILKPGGSITGGSVRNSANLLSRKRIISEYSEKIDELSASIEKEDSELKQLKEDKTKLYAEKDKLVSEKNSIEKNILLKKAEIKKLEEKISEYKTNIDKLEREKESISSNMEYTISKLKAANEKIEEIDKKSEETREEVERLNKVLEESKNIYDKDRKEFEALNIELINLNNDLKSLNSNTSRISMENENTVIRIEGMKKEIEVDLKEVELFGENIKAEELEKSNLQKEHLEANRILEDKKIKRTEFKNNLDEKSKEIKRNEREVLELREEHYKTNSKLERFKSNREGYLNKMFEQYDMTFMQASELRDDELQISKKEIDSLKREKRAIGSVNLDSIEEYKETKERYDLYSSQKADLEESIAGITKLIKELEHNMKIEFVEKFEEISNNFKNVYKKLFGGGTGELTIADKENILESDIIITAQPPGKKMKNINLLSGGEKALTAICILFAIIISRPTPFCILDEIEAPLDDINVYRFGEFLKELSQDTQFIAVTHRRGTMEAAEYIYGVTMQERAISKIISLKLQEAEKFAGII</sequence>
<comment type="domain">
    <text evidence="6">Contains large globular domains required for ATP hydrolysis at each terminus and a third globular domain forming a flexible hinge near the middle of the molecule. These domains are separated by coiled-coil structures.</text>
</comment>
<dbReference type="GO" id="GO:0030261">
    <property type="term" value="P:chromosome condensation"/>
    <property type="evidence" value="ECO:0007669"/>
    <property type="project" value="InterPro"/>
</dbReference>
<feature type="domain" description="SMC hinge" evidence="7">
    <location>
        <begin position="520"/>
        <end position="636"/>
    </location>
</feature>
<dbReference type="RefSeq" id="WP_006440089.1">
    <property type="nucleotide sequence ID" value="NZ_DS995356.1"/>
</dbReference>
<dbReference type="GO" id="GO:0016887">
    <property type="term" value="F:ATP hydrolysis activity"/>
    <property type="evidence" value="ECO:0007669"/>
    <property type="project" value="InterPro"/>
</dbReference>
<dbReference type="AlphaFoldDB" id="B6FZ67"/>
<dbReference type="InterPro" id="IPR036277">
    <property type="entry name" value="SMC_hinge_sf"/>
</dbReference>
<dbReference type="eggNOG" id="COG1196">
    <property type="taxonomic scope" value="Bacteria"/>
</dbReference>
<feature type="coiled-coil region" evidence="6">
    <location>
        <begin position="990"/>
        <end position="1024"/>
    </location>
</feature>
<dbReference type="Proteomes" id="UP000003178">
    <property type="component" value="Unassembled WGS sequence"/>
</dbReference>
<feature type="binding site" evidence="6">
    <location>
        <begin position="32"/>
        <end position="39"/>
    </location>
    <ligand>
        <name>ATP</name>
        <dbReference type="ChEBI" id="CHEBI:30616"/>
    </ligand>
</feature>
<dbReference type="FunFam" id="3.40.50.300:FF:000984">
    <property type="entry name" value="Chromosome partition protein Smc"/>
    <property type="match status" value="1"/>
</dbReference>
<dbReference type="InterPro" id="IPR003395">
    <property type="entry name" value="RecF/RecN/SMC_N"/>
</dbReference>
<feature type="coiled-coil region" evidence="6">
    <location>
        <begin position="234"/>
        <end position="492"/>
    </location>
</feature>
<keyword evidence="1 6" id="KW-0963">Cytoplasm</keyword>
<dbReference type="Gene3D" id="3.40.50.300">
    <property type="entry name" value="P-loop containing nucleotide triphosphate hydrolases"/>
    <property type="match status" value="2"/>
</dbReference>
<dbReference type="HOGENOM" id="CLU_001042_2_2_9"/>
<reference evidence="8 9" key="1">
    <citation type="submission" date="2008-09" db="EMBL/GenBank/DDBJ databases">
        <authorList>
            <person name="Fulton L."/>
            <person name="Clifton S."/>
            <person name="Fulton B."/>
            <person name="Xu J."/>
            <person name="Minx P."/>
            <person name="Pepin K.H."/>
            <person name="Johnson M."/>
            <person name="Thiruvilangam P."/>
            <person name="Bhonagiri V."/>
            <person name="Nash W.E."/>
            <person name="Mardis E.R."/>
            <person name="Wilson R.K."/>
        </authorList>
    </citation>
    <scope>NUCLEOTIDE SEQUENCE [LARGE SCALE GENOMIC DNA]</scope>
    <source>
        <strain evidence="8 9">DSM 13275</strain>
    </source>
</reference>
<dbReference type="OrthoDB" id="9808768at2"/>
<dbReference type="GO" id="GO:0005737">
    <property type="term" value="C:cytoplasm"/>
    <property type="evidence" value="ECO:0007669"/>
    <property type="project" value="UniProtKB-SubCell"/>
</dbReference>
<comment type="caution">
    <text evidence="8">The sequence shown here is derived from an EMBL/GenBank/DDBJ whole genome shotgun (WGS) entry which is preliminary data.</text>
</comment>
<comment type="similarity">
    <text evidence="6">Belongs to the SMC family.</text>
</comment>
<dbReference type="SUPFAM" id="SSF52540">
    <property type="entry name" value="P-loop containing nucleoside triphosphate hydrolases"/>
    <property type="match status" value="1"/>
</dbReference>
<dbReference type="Gene3D" id="1.10.287.1490">
    <property type="match status" value="1"/>
</dbReference>
<evidence type="ECO:0000256" key="3">
    <source>
        <dbReference type="ARBA" id="ARBA00022840"/>
    </source>
</evidence>
<dbReference type="CDD" id="cd03278">
    <property type="entry name" value="ABC_SMC_barmotin"/>
    <property type="match status" value="2"/>
</dbReference>
<dbReference type="GO" id="GO:0005694">
    <property type="term" value="C:chromosome"/>
    <property type="evidence" value="ECO:0007669"/>
    <property type="project" value="InterPro"/>
</dbReference>
<dbReference type="GO" id="GO:0007059">
    <property type="term" value="P:chromosome segregation"/>
    <property type="evidence" value="ECO:0007669"/>
    <property type="project" value="UniProtKB-UniRule"/>
</dbReference>
<keyword evidence="5 6" id="KW-0238">DNA-binding</keyword>
<reference evidence="8 9" key="2">
    <citation type="submission" date="2008-10" db="EMBL/GenBank/DDBJ databases">
        <title>Draft genome sequence of Clostridium hiranonis (DSM 13275).</title>
        <authorList>
            <person name="Sudarsanam P."/>
            <person name="Ley R."/>
            <person name="Guruge J."/>
            <person name="Turnbaugh P.J."/>
            <person name="Mahowald M."/>
            <person name="Liep D."/>
            <person name="Gordon J."/>
        </authorList>
    </citation>
    <scope>NUCLEOTIDE SEQUENCE [LARGE SCALE GENOMIC DNA]</scope>
    <source>
        <strain evidence="8 9">DSM 13275</strain>
    </source>
</reference>
<proteinExistence type="inferred from homology"/>
<evidence type="ECO:0000313" key="9">
    <source>
        <dbReference type="Proteomes" id="UP000003178"/>
    </source>
</evidence>
<evidence type="ECO:0000256" key="6">
    <source>
        <dbReference type="HAMAP-Rule" id="MF_01894"/>
    </source>
</evidence>
<dbReference type="InterPro" id="IPR010935">
    <property type="entry name" value="SMC_hinge"/>
</dbReference>
<organism evidence="8 9">
    <name type="scientific">Peptacetobacter hiranonis (strain DSM 13275 / JCM 10541 / KCTC 15199 / TO-931)</name>
    <name type="common">Clostridium hiranonis</name>
    <dbReference type="NCBI Taxonomy" id="500633"/>
    <lineage>
        <taxon>Bacteria</taxon>
        <taxon>Bacillati</taxon>
        <taxon>Bacillota</taxon>
        <taxon>Clostridia</taxon>
        <taxon>Peptostreptococcales</taxon>
        <taxon>Peptostreptococcaceae</taxon>
        <taxon>Peptacetobacter</taxon>
    </lineage>
</organism>
<dbReference type="NCBIfam" id="TIGR02168">
    <property type="entry name" value="SMC_prok_B"/>
    <property type="match status" value="1"/>
</dbReference>
<dbReference type="HAMAP" id="MF_01894">
    <property type="entry name" value="Smc_prok"/>
    <property type="match status" value="1"/>
</dbReference>
<dbReference type="PANTHER" id="PTHR43977">
    <property type="entry name" value="STRUCTURAL MAINTENANCE OF CHROMOSOMES PROTEIN 3"/>
    <property type="match status" value="1"/>
</dbReference>
<evidence type="ECO:0000259" key="7">
    <source>
        <dbReference type="SMART" id="SM00968"/>
    </source>
</evidence>